<proteinExistence type="predicted"/>
<name>A0ABT2FML0_9GAMM</name>
<keyword evidence="2" id="KW-0255">Endonuclease</keyword>
<evidence type="ECO:0000313" key="3">
    <source>
        <dbReference type="Proteomes" id="UP001201549"/>
    </source>
</evidence>
<dbReference type="GO" id="GO:0004519">
    <property type="term" value="F:endonuclease activity"/>
    <property type="evidence" value="ECO:0007669"/>
    <property type="project" value="UniProtKB-KW"/>
</dbReference>
<reference evidence="3" key="1">
    <citation type="submission" date="2023-07" db="EMBL/GenBank/DDBJ databases">
        <title>Shewanella mangrovi sp. nov., an acetaldehyde- degrading bacterium isolated from mangrove sediment.</title>
        <authorList>
            <person name="Liu Y."/>
        </authorList>
    </citation>
    <scope>NUCLEOTIDE SEQUENCE [LARGE SCALE GENOMIC DNA]</scope>
    <source>
        <strain evidence="3">C32</strain>
    </source>
</reference>
<dbReference type="RefSeq" id="WP_238897047.1">
    <property type="nucleotide sequence ID" value="NZ_JAKOGG010000010.1"/>
</dbReference>
<evidence type="ECO:0000313" key="2">
    <source>
        <dbReference type="EMBL" id="MCS4557572.1"/>
    </source>
</evidence>
<sequence length="383" mass="42751">MNTFAATEKHIKIATFNVSMEGSNYLEKGQKTPSADKLQNLLQNDDNQQIRNIAEILQRVRPDIVLLNEFDYIADADKGVKAFIKRYLNQSQNGAEPIDYPYFHIGPVNTGVPSPYDLDHDGVASGVGGDAWGFGFYPGQYGMVVLSRYPIDDEHIRTFQLLKWSAMPNAQQPIDPASNQPWYNTEQWQALRLSSKAHWDIPVNVDGEWLHVLAAHPTPPVFDGPEDRNGKRNHDEIRLWADYLTGGTAASYIVDDQGRQGGFSQNARFVLLGDMNSAPYPTADQSGAVRQLIDHPLVNGSFVPMSQGGAEYVPDVEESKSYTASWKERADYVLPSKAGMKVLDGGVFWPEKASPLYRLIKDRSDSSDHRLVWLSVALAPIDK</sequence>
<dbReference type="SUPFAM" id="SSF56219">
    <property type="entry name" value="DNase I-like"/>
    <property type="match status" value="1"/>
</dbReference>
<dbReference type="Gene3D" id="3.60.10.10">
    <property type="entry name" value="Endonuclease/exonuclease/phosphatase"/>
    <property type="match status" value="1"/>
</dbReference>
<dbReference type="InterPro" id="IPR005135">
    <property type="entry name" value="Endo/exonuclease/phosphatase"/>
</dbReference>
<accession>A0ABT2FML0</accession>
<dbReference type="InterPro" id="IPR036691">
    <property type="entry name" value="Endo/exonu/phosph_ase_sf"/>
</dbReference>
<organism evidence="2 3">
    <name type="scientific">Shewanella electrica</name>
    <dbReference type="NCBI Taxonomy" id="515560"/>
    <lineage>
        <taxon>Bacteria</taxon>
        <taxon>Pseudomonadati</taxon>
        <taxon>Pseudomonadota</taxon>
        <taxon>Gammaproteobacteria</taxon>
        <taxon>Alteromonadales</taxon>
        <taxon>Shewanellaceae</taxon>
        <taxon>Shewanella</taxon>
    </lineage>
</organism>
<gene>
    <name evidence="2" type="ORF">L9G74_14070</name>
</gene>
<evidence type="ECO:0000259" key="1">
    <source>
        <dbReference type="Pfam" id="PF03372"/>
    </source>
</evidence>
<dbReference type="Proteomes" id="UP001201549">
    <property type="component" value="Unassembled WGS sequence"/>
</dbReference>
<keyword evidence="2" id="KW-0378">Hydrolase</keyword>
<dbReference type="EMBL" id="JAKOGG010000010">
    <property type="protein sequence ID" value="MCS4557572.1"/>
    <property type="molecule type" value="Genomic_DNA"/>
</dbReference>
<comment type="caution">
    <text evidence="2">The sequence shown here is derived from an EMBL/GenBank/DDBJ whole genome shotgun (WGS) entry which is preliminary data.</text>
</comment>
<feature type="domain" description="Endonuclease/exonuclease/phosphatase" evidence="1">
    <location>
        <begin position="14"/>
        <end position="369"/>
    </location>
</feature>
<keyword evidence="2" id="KW-0540">Nuclease</keyword>
<protein>
    <submittedName>
        <fullName evidence="2">Endonuclease/exonuclease/phosphatase family protein</fullName>
    </submittedName>
</protein>
<keyword evidence="3" id="KW-1185">Reference proteome</keyword>
<dbReference type="Pfam" id="PF03372">
    <property type="entry name" value="Exo_endo_phos"/>
    <property type="match status" value="1"/>
</dbReference>